<protein>
    <submittedName>
        <fullName evidence="2">Uncharacterized protein</fullName>
    </submittedName>
</protein>
<comment type="caution">
    <text evidence="2">The sequence shown here is derived from an EMBL/GenBank/DDBJ whole genome shotgun (WGS) entry which is preliminary data.</text>
</comment>
<reference evidence="3" key="1">
    <citation type="submission" date="2011-07" db="EMBL/GenBank/DDBJ databases">
        <title>Divergent evolution of antigenic variation in African trypanosomes.</title>
        <authorList>
            <person name="Jackson A.P."/>
            <person name="Berry A."/>
            <person name="Allison H.C."/>
            <person name="Burton P."/>
            <person name="Anderson J."/>
            <person name="Aslett M."/>
            <person name="Brown R."/>
            <person name="Corton N."/>
            <person name="Harris D."/>
            <person name="Hauser H."/>
            <person name="Gamble J."/>
            <person name="Gilderthorp R."/>
            <person name="McQuillan J."/>
            <person name="Quail M.A."/>
            <person name="Sanders M."/>
            <person name="Van Tonder A."/>
            <person name="Ginger M.L."/>
            <person name="Donelson J.E."/>
            <person name="Field M.C."/>
            <person name="Barry J.D."/>
            <person name="Berriman M."/>
            <person name="Hertz-Fowler C."/>
        </authorList>
    </citation>
    <scope>NUCLEOTIDE SEQUENCE [LARGE SCALE GENOMIC DNA]</scope>
    <source>
        <strain evidence="3">IL3000</strain>
    </source>
</reference>
<feature type="transmembrane region" description="Helical" evidence="1">
    <location>
        <begin position="113"/>
        <end position="133"/>
    </location>
</feature>
<sequence>MVRSLRRYFIYLCEIVVSICLFTFPAFVSFFFFFLSYYYRNYSPSSCMGAFSAYDSTVKEGSNSQQNRSEKYLRRFSHGGCLWRGHGTLGKRYRLGKGITTLPALPVCPRYSIVLYFRSFYYCVFPFVFLMFVSPYF</sequence>
<dbReference type="Proteomes" id="UP000000702">
    <property type="component" value="Unassembled WGS sequence"/>
</dbReference>
<evidence type="ECO:0000256" key="1">
    <source>
        <dbReference type="SAM" id="Phobius"/>
    </source>
</evidence>
<keyword evidence="1" id="KW-0472">Membrane</keyword>
<keyword evidence="3" id="KW-1185">Reference proteome</keyword>
<dbReference type="EMBL" id="CAEQ01000819">
    <property type="protein sequence ID" value="CCD12639.1"/>
    <property type="molecule type" value="Genomic_DNA"/>
</dbReference>
<name>F9W636_TRYCI</name>
<evidence type="ECO:0000313" key="3">
    <source>
        <dbReference type="Proteomes" id="UP000000702"/>
    </source>
</evidence>
<accession>F9W636</accession>
<feature type="transmembrane region" description="Helical" evidence="1">
    <location>
        <begin position="12"/>
        <end position="39"/>
    </location>
</feature>
<organism evidence="2 3">
    <name type="scientific">Trypanosoma congolense (strain IL3000)</name>
    <dbReference type="NCBI Taxonomy" id="1068625"/>
    <lineage>
        <taxon>Eukaryota</taxon>
        <taxon>Discoba</taxon>
        <taxon>Euglenozoa</taxon>
        <taxon>Kinetoplastea</taxon>
        <taxon>Metakinetoplastina</taxon>
        <taxon>Trypanosomatida</taxon>
        <taxon>Trypanosomatidae</taxon>
        <taxon>Trypanosoma</taxon>
        <taxon>Nannomonas</taxon>
    </lineage>
</organism>
<evidence type="ECO:0000313" key="2">
    <source>
        <dbReference type="EMBL" id="CCD12639.1"/>
    </source>
</evidence>
<proteinExistence type="predicted"/>
<gene>
    <name evidence="2" type="ORF">TCIL3000_0_35000</name>
</gene>
<keyword evidence="1" id="KW-1133">Transmembrane helix</keyword>
<reference evidence="2 3" key="2">
    <citation type="journal article" date="2012" name="Proc. Natl. Acad. Sci. U.S.A.">
        <title>Antigenic diversity is generated by distinct evolutionary mechanisms in African trypanosome species.</title>
        <authorList>
            <person name="Jackson A.P."/>
            <person name="Berry A."/>
            <person name="Aslett M."/>
            <person name="Allison H.C."/>
            <person name="Burton P."/>
            <person name="Vavrova-Anderson J."/>
            <person name="Brown R."/>
            <person name="Browne H."/>
            <person name="Corton N."/>
            <person name="Hauser H."/>
            <person name="Gamble J."/>
            <person name="Gilderthorp R."/>
            <person name="Marcello L."/>
            <person name="McQuillan J."/>
            <person name="Otto T.D."/>
            <person name="Quail M.A."/>
            <person name="Sanders M.J."/>
            <person name="van Tonder A."/>
            <person name="Ginger M.L."/>
            <person name="Field M.C."/>
            <person name="Barry J.D."/>
            <person name="Hertz-Fowler C."/>
            <person name="Berriman M."/>
        </authorList>
    </citation>
    <scope>NUCLEOTIDE SEQUENCE [LARGE SCALE GENOMIC DNA]</scope>
    <source>
        <strain evidence="2 3">IL3000</strain>
    </source>
</reference>
<keyword evidence="1" id="KW-0812">Transmembrane</keyword>
<dbReference type="AlphaFoldDB" id="F9W636"/>